<dbReference type="Pfam" id="PF00534">
    <property type="entry name" value="Glycos_transf_1"/>
    <property type="match status" value="1"/>
</dbReference>
<dbReference type="EMBL" id="JARLKZ010000014">
    <property type="protein sequence ID" value="MEC0241740.1"/>
    <property type="molecule type" value="Genomic_DNA"/>
</dbReference>
<reference evidence="3 4" key="1">
    <citation type="submission" date="2023-03" db="EMBL/GenBank/DDBJ databases">
        <title>Bacillus Genome Sequencing.</title>
        <authorList>
            <person name="Dunlap C."/>
        </authorList>
    </citation>
    <scope>NUCLEOTIDE SEQUENCE [LARGE SCALE GENOMIC DNA]</scope>
    <source>
        <strain evidence="3 4">BD-525</strain>
    </source>
</reference>
<organism evidence="3 4">
    <name type="scientific">Paenibacillus dokdonensis</name>
    <dbReference type="NCBI Taxonomy" id="2567944"/>
    <lineage>
        <taxon>Bacteria</taxon>
        <taxon>Bacillati</taxon>
        <taxon>Bacillota</taxon>
        <taxon>Bacilli</taxon>
        <taxon>Bacillales</taxon>
        <taxon>Paenibacillaceae</taxon>
        <taxon>Paenibacillus</taxon>
    </lineage>
</organism>
<feature type="domain" description="Glycosyltransferase subfamily 4-like N-terminal" evidence="2">
    <location>
        <begin position="64"/>
        <end position="170"/>
    </location>
</feature>
<keyword evidence="4" id="KW-1185">Reference proteome</keyword>
<gene>
    <name evidence="3" type="ORF">P4H66_18150</name>
</gene>
<comment type="caution">
    <text evidence="3">The sequence shown here is derived from an EMBL/GenBank/DDBJ whole genome shotgun (WGS) entry which is preliminary data.</text>
</comment>
<dbReference type="InterPro" id="IPR028098">
    <property type="entry name" value="Glyco_trans_4-like_N"/>
</dbReference>
<protein>
    <submittedName>
        <fullName evidence="3">Glycosyltransferase family 4 protein</fullName>
    </submittedName>
</protein>
<evidence type="ECO:0000259" key="2">
    <source>
        <dbReference type="Pfam" id="PF13439"/>
    </source>
</evidence>
<dbReference type="PANTHER" id="PTHR45947:SF3">
    <property type="entry name" value="SULFOQUINOVOSYL TRANSFERASE SQD2"/>
    <property type="match status" value="1"/>
</dbReference>
<dbReference type="RefSeq" id="WP_326089411.1">
    <property type="nucleotide sequence ID" value="NZ_JARLKZ010000014.1"/>
</dbReference>
<dbReference type="Pfam" id="PF13439">
    <property type="entry name" value="Glyco_transf_4"/>
    <property type="match status" value="1"/>
</dbReference>
<evidence type="ECO:0000259" key="1">
    <source>
        <dbReference type="Pfam" id="PF00534"/>
    </source>
</evidence>
<dbReference type="Proteomes" id="UP001344632">
    <property type="component" value="Unassembled WGS sequence"/>
</dbReference>
<evidence type="ECO:0000313" key="3">
    <source>
        <dbReference type="EMBL" id="MEC0241740.1"/>
    </source>
</evidence>
<sequence length="385" mass="42840">MQKLKAAVVTPGSFFIPSGRSSSVERVVEQMIPRVPEGFDIRIYGLQEPDHPVIGSLDGGIQVYRLPGGARYASGIIRSLKEWKPRIIDVQNRPFLASRIKLAVPDAKVVTSIHSLTYISPPHADHRNAERILQSVDRIVVNSVYLEKELGVRYPSLKNKISVNPLGVNLPDFIPRYNPHSEALRESKLLDRGWQGRRIVMYAGRLLPIKGVHHVLTALPKLIQDVPDVMLLIVGSPFYGSGRRTSYEAHLHDLAEPYLNHVTFIPFVSHPSISYWYHLADIVVVPSAEGEAFGLVNVEAMASAVPVVASDAGGIPEIVEDGVTGILLPQASLDSELAPELIRLLSDEQLRRSLGQAGRLRVAQSFQWKHTAERWHEMMQKLVLQ</sequence>
<dbReference type="SUPFAM" id="SSF53756">
    <property type="entry name" value="UDP-Glycosyltransferase/glycogen phosphorylase"/>
    <property type="match status" value="1"/>
</dbReference>
<dbReference type="Gene3D" id="3.40.50.2000">
    <property type="entry name" value="Glycogen Phosphorylase B"/>
    <property type="match status" value="2"/>
</dbReference>
<feature type="domain" description="Glycosyl transferase family 1" evidence="1">
    <location>
        <begin position="196"/>
        <end position="360"/>
    </location>
</feature>
<proteinExistence type="predicted"/>
<name>A0ABU6GPW0_9BACL</name>
<dbReference type="PANTHER" id="PTHR45947">
    <property type="entry name" value="SULFOQUINOVOSYL TRANSFERASE SQD2"/>
    <property type="match status" value="1"/>
</dbReference>
<dbReference type="InterPro" id="IPR001296">
    <property type="entry name" value="Glyco_trans_1"/>
</dbReference>
<dbReference type="InterPro" id="IPR050194">
    <property type="entry name" value="Glycosyltransferase_grp1"/>
</dbReference>
<evidence type="ECO:0000313" key="4">
    <source>
        <dbReference type="Proteomes" id="UP001344632"/>
    </source>
</evidence>
<accession>A0ABU6GPW0</accession>
<dbReference type="CDD" id="cd03801">
    <property type="entry name" value="GT4_PimA-like"/>
    <property type="match status" value="1"/>
</dbReference>